<dbReference type="AlphaFoldDB" id="A0AAV5S753"/>
<name>A0AAV5S753_9BILA</name>
<comment type="subcellular location">
    <subcellularLocation>
        <location evidence="1">Membrane</location>
        <topology evidence="1">Multi-pass membrane protein</topology>
    </subcellularLocation>
</comment>
<keyword evidence="5 6" id="KW-0472">Membrane</keyword>
<dbReference type="EMBL" id="BTSX01000001">
    <property type="protein sequence ID" value="GMS78721.1"/>
    <property type="molecule type" value="Genomic_DNA"/>
</dbReference>
<dbReference type="PANTHER" id="PTHR22945">
    <property type="entry name" value="SERPENTINE RECEPTOR, CLASS D DELTA"/>
    <property type="match status" value="1"/>
</dbReference>
<evidence type="ECO:0000313" key="7">
    <source>
        <dbReference type="EMBL" id="GMS78721.1"/>
    </source>
</evidence>
<keyword evidence="4 6" id="KW-1133">Transmembrane helix</keyword>
<comment type="caution">
    <text evidence="7">The sequence shown here is derived from an EMBL/GenBank/DDBJ whole genome shotgun (WGS) entry which is preliminary data.</text>
</comment>
<feature type="transmembrane region" description="Helical" evidence="6">
    <location>
        <begin position="16"/>
        <end position="36"/>
    </location>
</feature>
<evidence type="ECO:0000256" key="1">
    <source>
        <dbReference type="ARBA" id="ARBA00004141"/>
    </source>
</evidence>
<reference evidence="7" key="1">
    <citation type="submission" date="2023-10" db="EMBL/GenBank/DDBJ databases">
        <title>Genome assembly of Pristionchus species.</title>
        <authorList>
            <person name="Yoshida K."/>
            <person name="Sommer R.J."/>
        </authorList>
    </citation>
    <scope>NUCLEOTIDE SEQUENCE</scope>
    <source>
        <strain evidence="7">RS0144</strain>
    </source>
</reference>
<evidence type="ECO:0000256" key="5">
    <source>
        <dbReference type="ARBA" id="ARBA00023136"/>
    </source>
</evidence>
<evidence type="ECO:0000313" key="8">
    <source>
        <dbReference type="Proteomes" id="UP001432027"/>
    </source>
</evidence>
<keyword evidence="3 6" id="KW-0812">Transmembrane</keyword>
<feature type="transmembrane region" description="Helical" evidence="6">
    <location>
        <begin position="62"/>
        <end position="83"/>
    </location>
</feature>
<proteinExistence type="inferred from homology"/>
<organism evidence="7 8">
    <name type="scientific">Pristionchus entomophagus</name>
    <dbReference type="NCBI Taxonomy" id="358040"/>
    <lineage>
        <taxon>Eukaryota</taxon>
        <taxon>Metazoa</taxon>
        <taxon>Ecdysozoa</taxon>
        <taxon>Nematoda</taxon>
        <taxon>Chromadorea</taxon>
        <taxon>Rhabditida</taxon>
        <taxon>Rhabditina</taxon>
        <taxon>Diplogasteromorpha</taxon>
        <taxon>Diplogasteroidea</taxon>
        <taxon>Neodiplogasteridae</taxon>
        <taxon>Pristionchus</taxon>
    </lineage>
</organism>
<evidence type="ECO:0000256" key="4">
    <source>
        <dbReference type="ARBA" id="ARBA00022989"/>
    </source>
</evidence>
<protein>
    <recommendedName>
        <fullName evidence="9">G protein-coupled receptor</fullName>
    </recommendedName>
</protein>
<evidence type="ECO:0000256" key="3">
    <source>
        <dbReference type="ARBA" id="ARBA00022692"/>
    </source>
</evidence>
<evidence type="ECO:0008006" key="9">
    <source>
        <dbReference type="Google" id="ProtNLM"/>
    </source>
</evidence>
<dbReference type="Pfam" id="PF10317">
    <property type="entry name" value="7TM_GPCR_Srd"/>
    <property type="match status" value="1"/>
</dbReference>
<sequence length="126" mass="14452">IITHVSGFSDITKPQIAYFVSYIFVFSFFVIIYIPITRSKLLSILREKAGHMSEKTRRTHHSLAQALTIHAVLPIVVTIAMIVLTVAQETYDLHSITIERLEFDFAIMPALVNPVLILYFVQPYRM</sequence>
<evidence type="ECO:0000256" key="6">
    <source>
        <dbReference type="SAM" id="Phobius"/>
    </source>
</evidence>
<accession>A0AAV5S753</accession>
<feature type="non-terminal residue" evidence="7">
    <location>
        <position position="1"/>
    </location>
</feature>
<dbReference type="PANTHER" id="PTHR22945:SF40">
    <property type="entry name" value="SERPENTINE RECEPTOR, CLASS D (DELTA)-RELATED"/>
    <property type="match status" value="1"/>
</dbReference>
<feature type="transmembrane region" description="Helical" evidence="6">
    <location>
        <begin position="103"/>
        <end position="121"/>
    </location>
</feature>
<keyword evidence="8" id="KW-1185">Reference proteome</keyword>
<evidence type="ECO:0000256" key="2">
    <source>
        <dbReference type="ARBA" id="ARBA00009166"/>
    </source>
</evidence>
<dbReference type="GO" id="GO:0016020">
    <property type="term" value="C:membrane"/>
    <property type="evidence" value="ECO:0007669"/>
    <property type="project" value="UniProtKB-SubCell"/>
</dbReference>
<comment type="similarity">
    <text evidence="2">Belongs to the nematode receptor-like protein srd family.</text>
</comment>
<dbReference type="InterPro" id="IPR019421">
    <property type="entry name" value="7TM_GPCR_serpentine_rcpt_Srd"/>
</dbReference>
<dbReference type="Proteomes" id="UP001432027">
    <property type="component" value="Unassembled WGS sequence"/>
</dbReference>
<gene>
    <name evidence="7" type="ORF">PENTCL1PPCAC_896</name>
</gene>
<dbReference type="InterPro" id="IPR050920">
    <property type="entry name" value="Nematode_rcpt-like_delta"/>
</dbReference>